<dbReference type="EnsemblMetazoa" id="CLYHEMT015074.1">
    <property type="protein sequence ID" value="CLYHEMP015074.1"/>
    <property type="gene ID" value="CLYHEMG015074"/>
</dbReference>
<keyword evidence="1" id="KW-0175">Coiled coil</keyword>
<accession>A0A7M6DLK1</accession>
<dbReference type="RefSeq" id="XP_066913246.1">
    <property type="nucleotide sequence ID" value="XM_067057145.1"/>
</dbReference>
<feature type="compositionally biased region" description="Acidic residues" evidence="2">
    <location>
        <begin position="422"/>
        <end position="435"/>
    </location>
</feature>
<organism evidence="3 4">
    <name type="scientific">Clytia hemisphaerica</name>
    <dbReference type="NCBI Taxonomy" id="252671"/>
    <lineage>
        <taxon>Eukaryota</taxon>
        <taxon>Metazoa</taxon>
        <taxon>Cnidaria</taxon>
        <taxon>Hydrozoa</taxon>
        <taxon>Hydroidolina</taxon>
        <taxon>Leptothecata</taxon>
        <taxon>Obeliida</taxon>
        <taxon>Clytiidae</taxon>
        <taxon>Clytia</taxon>
    </lineage>
</organism>
<reference evidence="3" key="1">
    <citation type="submission" date="2021-01" db="UniProtKB">
        <authorList>
            <consortium name="EnsemblMetazoa"/>
        </authorList>
    </citation>
    <scope>IDENTIFICATION</scope>
</reference>
<keyword evidence="4" id="KW-1185">Reference proteome</keyword>
<name>A0A7M6DLK1_9CNID</name>
<dbReference type="Proteomes" id="UP000594262">
    <property type="component" value="Unplaced"/>
</dbReference>
<feature type="region of interest" description="Disordered" evidence="2">
    <location>
        <begin position="410"/>
        <end position="435"/>
    </location>
</feature>
<dbReference type="AlphaFoldDB" id="A0A7M6DLK1"/>
<protein>
    <submittedName>
        <fullName evidence="3">Uncharacterized protein</fullName>
    </submittedName>
</protein>
<feature type="region of interest" description="Disordered" evidence="2">
    <location>
        <begin position="259"/>
        <end position="351"/>
    </location>
</feature>
<feature type="compositionally biased region" description="Basic and acidic residues" evidence="2">
    <location>
        <begin position="310"/>
        <end position="335"/>
    </location>
</feature>
<feature type="compositionally biased region" description="Polar residues" evidence="2">
    <location>
        <begin position="410"/>
        <end position="421"/>
    </location>
</feature>
<evidence type="ECO:0000256" key="2">
    <source>
        <dbReference type="SAM" id="MobiDB-lite"/>
    </source>
</evidence>
<proteinExistence type="predicted"/>
<sequence>MDFESGNIASKYCNNEMVITMELSQLRHENKELYMARKFYEYQYEECRQDKESLINELTLLENVLQQTLTKSEEQHTRLVERYESQFERLRFECQHERNKYKPLENRIQDLKQREKQLLEQLACKETLVEQKQQFLNDSHDKVGQLESELTDVKKKLADQKTQNIWLSEKVDSTFKQKEESDSLFQGQLEDLRLVLVEKELECHTKGERVGELRTLLEDECKKSRFLYDSVKKVDEVTNYHKTLLQKYEDVKRRELTASRKLKESQREKKKLTRRVKEQKQESLGRSSESEDEINSLKKESQRLKKKLKERQDSHLKASSDWSKEKQGLESRMDALEEDNQQLKSEKSSISSEITLLKESLKKIEDEKRSGEIESEQKLKELHNEVDRLRKEANEKQLHFEAKTTILVSHQQTDNAKTVSDTYEDDFEPSSDEDESIIQEKSVVDEMSQKEKVVELPEDTTRDICSLKEELAPCNQDIVRNITSVQEEVPSLKGEKHQETEEANYDNDTFEDCQSSASSVASIQDECTTEIDDGELLDESVADIESDVEDSIKSGVFFGDEAKPSRDSKIIEAPNQTSSVVVPVVAEIEKCVGVKAVDTQTHKVDNNMASDLKGAHFEASPVATIKTSKSKPKVFTVNDLFGAKSQATAKPKETADDEHLCKLSYQQNKTI</sequence>
<dbReference type="GeneID" id="136800486"/>
<evidence type="ECO:0000256" key="1">
    <source>
        <dbReference type="SAM" id="Coils"/>
    </source>
</evidence>
<evidence type="ECO:0000313" key="4">
    <source>
        <dbReference type="Proteomes" id="UP000594262"/>
    </source>
</evidence>
<feature type="compositionally biased region" description="Acidic residues" evidence="2">
    <location>
        <begin position="501"/>
        <end position="510"/>
    </location>
</feature>
<evidence type="ECO:0000313" key="3">
    <source>
        <dbReference type="EnsemblMetazoa" id="CLYHEMP015074.1"/>
    </source>
</evidence>
<feature type="region of interest" description="Disordered" evidence="2">
    <location>
        <begin position="486"/>
        <end position="510"/>
    </location>
</feature>
<feature type="coiled-coil region" evidence="1">
    <location>
        <begin position="37"/>
        <end position="163"/>
    </location>
</feature>